<gene>
    <name evidence="1" type="ORF">ACFPFX_04905</name>
</gene>
<accession>A0ABV9UJK8</accession>
<name>A0ABV9UJK8_9ACTN</name>
<comment type="caution">
    <text evidence="1">The sequence shown here is derived from an EMBL/GenBank/DDBJ whole genome shotgun (WGS) entry which is preliminary data.</text>
</comment>
<keyword evidence="2" id="KW-1185">Reference proteome</keyword>
<dbReference type="EMBL" id="JBHSIZ010000005">
    <property type="protein sequence ID" value="MFC4955635.1"/>
    <property type="molecule type" value="Genomic_DNA"/>
</dbReference>
<evidence type="ECO:0000313" key="1">
    <source>
        <dbReference type="EMBL" id="MFC4955635.1"/>
    </source>
</evidence>
<organism evidence="1 2">
    <name type="scientific">Streptomyces mauvecolor</name>
    <dbReference type="NCBI Taxonomy" id="58345"/>
    <lineage>
        <taxon>Bacteria</taxon>
        <taxon>Bacillati</taxon>
        <taxon>Actinomycetota</taxon>
        <taxon>Actinomycetes</taxon>
        <taxon>Kitasatosporales</taxon>
        <taxon>Streptomycetaceae</taxon>
        <taxon>Streptomyces</taxon>
    </lineage>
</organism>
<dbReference type="Proteomes" id="UP001595834">
    <property type="component" value="Unassembled WGS sequence"/>
</dbReference>
<sequence length="91" mass="9756">MADATGAGRDAFPALFPPGERKVIVPAFTRIRIQAAIARTDPTHPNRTVVHLVWAGADRGGTYTDGRLTDLSFTRTPAQNGATAWMPLPLS</sequence>
<protein>
    <submittedName>
        <fullName evidence="1">Uncharacterized protein</fullName>
    </submittedName>
</protein>
<dbReference type="RefSeq" id="WP_344370496.1">
    <property type="nucleotide sequence ID" value="NZ_BAAASQ010000001.1"/>
</dbReference>
<reference evidence="2" key="1">
    <citation type="journal article" date="2019" name="Int. J. Syst. Evol. Microbiol.">
        <title>The Global Catalogue of Microorganisms (GCM) 10K type strain sequencing project: providing services to taxonomists for standard genome sequencing and annotation.</title>
        <authorList>
            <consortium name="The Broad Institute Genomics Platform"/>
            <consortium name="The Broad Institute Genome Sequencing Center for Infectious Disease"/>
            <person name="Wu L."/>
            <person name="Ma J."/>
        </authorList>
    </citation>
    <scope>NUCLEOTIDE SEQUENCE [LARGE SCALE GENOMIC DNA]</scope>
    <source>
        <strain evidence="2">CCM 7224</strain>
    </source>
</reference>
<evidence type="ECO:0000313" key="2">
    <source>
        <dbReference type="Proteomes" id="UP001595834"/>
    </source>
</evidence>
<proteinExistence type="predicted"/>